<dbReference type="SUPFAM" id="SSF50998">
    <property type="entry name" value="Quinoprotein alcohol dehydrogenase-like"/>
    <property type="match status" value="1"/>
</dbReference>
<accession>A0ABY2NS64</accession>
<evidence type="ECO:0000313" key="2">
    <source>
        <dbReference type="EMBL" id="TGM60394.1"/>
    </source>
</evidence>
<dbReference type="Pfam" id="PF17164">
    <property type="entry name" value="DUF5122"/>
    <property type="match status" value="1"/>
</dbReference>
<gene>
    <name evidence="2" type="ORF">EHQ95_03300</name>
</gene>
<reference evidence="3" key="1">
    <citation type="journal article" date="2019" name="PLoS Negl. Trop. Dis.">
        <title>Revisiting the worldwide diversity of Leptospira species in the environment.</title>
        <authorList>
            <person name="Vincent A.T."/>
            <person name="Schiettekatte O."/>
            <person name="Bourhy P."/>
            <person name="Veyrier F.J."/>
            <person name="Picardeau M."/>
        </authorList>
    </citation>
    <scope>NUCLEOTIDE SEQUENCE [LARGE SCALE GENOMIC DNA]</scope>
    <source>
        <strain evidence="3">201601955</strain>
    </source>
</reference>
<keyword evidence="1" id="KW-0732">Signal</keyword>
<dbReference type="EMBL" id="RQHF01000009">
    <property type="protein sequence ID" value="TGM60394.1"/>
    <property type="molecule type" value="Genomic_DNA"/>
</dbReference>
<name>A0ABY2NS64_9LEPT</name>
<dbReference type="PANTHER" id="PTHR31778:SF2">
    <property type="entry name" value="BUD SITE SELECTION PROTEIN RAX2"/>
    <property type="match status" value="1"/>
</dbReference>
<protein>
    <recommendedName>
        <fullName evidence="4">Galactose oxidase</fullName>
    </recommendedName>
</protein>
<comment type="caution">
    <text evidence="2">The sequence shown here is derived from an EMBL/GenBank/DDBJ whole genome shotgun (WGS) entry which is preliminary data.</text>
</comment>
<dbReference type="Proteomes" id="UP000298112">
    <property type="component" value="Unassembled WGS sequence"/>
</dbReference>
<dbReference type="InterPro" id="IPR013431">
    <property type="entry name" value="Delta_60_rpt"/>
</dbReference>
<dbReference type="PANTHER" id="PTHR31778">
    <property type="entry name" value="BUD SITE SELECTION PROTEIN RAX2"/>
    <property type="match status" value="1"/>
</dbReference>
<proteinExistence type="predicted"/>
<feature type="signal peptide" evidence="1">
    <location>
        <begin position="1"/>
        <end position="18"/>
    </location>
</feature>
<feature type="chain" id="PRO_5045109804" description="Galactose oxidase" evidence="1">
    <location>
        <begin position="19"/>
        <end position="759"/>
    </location>
</feature>
<keyword evidence="3" id="KW-1185">Reference proteome</keyword>
<dbReference type="RefSeq" id="WP_135657099.1">
    <property type="nucleotide sequence ID" value="NZ_RQHF01000009.1"/>
</dbReference>
<evidence type="ECO:0000313" key="3">
    <source>
        <dbReference type="Proteomes" id="UP000298112"/>
    </source>
</evidence>
<organism evidence="2 3">
    <name type="scientific">Leptospira vanthielii</name>
    <dbReference type="NCBI Taxonomy" id="293085"/>
    <lineage>
        <taxon>Bacteria</taxon>
        <taxon>Pseudomonadati</taxon>
        <taxon>Spirochaetota</taxon>
        <taxon>Spirochaetia</taxon>
        <taxon>Leptospirales</taxon>
        <taxon>Leptospiraceae</taxon>
        <taxon>Leptospira</taxon>
    </lineage>
</organism>
<dbReference type="InterPro" id="IPR011047">
    <property type="entry name" value="Quinoprotein_ADH-like_sf"/>
</dbReference>
<evidence type="ECO:0008006" key="4">
    <source>
        <dbReference type="Google" id="ProtNLM"/>
    </source>
</evidence>
<sequence length="759" mass="81665">MARLYSFFGIIIFLTLSASLCKPTDLENVCDVKSKSFLLGTIIRYVTGDHSPSCLPSFSFFDQWAVYGPVARVNAITTHQGQMIIGGEFTMTGVPTGSAAFVDSISGAVVPNRFCPHLKVKGLSNVAISDGSGGFYIGGDFTHVQGIKRSQVAHILSGCQLDPNFVPVEDPSRNIAALSLLGDNLYVGGMFVGWGSGSQTNIVSLNRYTGALNSEFLSPSYDNSIFDIVSDDSTLYVGGHFQDIGGNPRYGLVKLSPITGAIDSSFTGQAPAGGQVNDLHLGTDHTGTRVLYIVGPFAGRAMSFYLNGTQTSWAPNPNLEVFKVNQYENTVYLGGEFTTIGATPSNYLVGVDNQLGAIKENSFSLNSYVRNLNVIGNKLYVLGDFTEAKGQKRNYSASFDLPSQNLNQWDPSLNSSIYFPAGDIVVAGSTILIASNHTAVNIKPRNNFVVFDEETGYPVENTPNFDFSIKALHVKDNHLYVGGGFENVNGSPRFAFAILDFPQYQLNPTNLSITGTSVEIRTITSNQNQVFFGGYGMTGVGGQSRNALASIDSNSLNLTSWNPNLGIGGSASSLLVVKDVVFVGGIYNSMNGDATVTNYRAVDSVTGVMRLIPSNVNYPSNGVNTQTYLDGTIYLGGIFTSIGSLGTFNYIAAFDTQTQTYVTPNNIYADAMISSITTSPEGKLLITGSFNGLNGNTTSQYMGAFDAKTNSVLDWFPNPNDIGNLSYYRNGKWYIGGDFINAFNKPYGAFFISELNEKK</sequence>
<evidence type="ECO:0000256" key="1">
    <source>
        <dbReference type="SAM" id="SignalP"/>
    </source>
</evidence>